<gene>
    <name evidence="3" type="ORF">FHX34_103625</name>
</gene>
<dbReference type="InterPro" id="IPR007527">
    <property type="entry name" value="Znf_SWIM"/>
</dbReference>
<dbReference type="OrthoDB" id="3677745at2"/>
<evidence type="ECO:0000313" key="4">
    <source>
        <dbReference type="Proteomes" id="UP000320239"/>
    </source>
</evidence>
<keyword evidence="1" id="KW-0862">Zinc</keyword>
<dbReference type="GO" id="GO:0008270">
    <property type="term" value="F:zinc ion binding"/>
    <property type="evidence" value="ECO:0007669"/>
    <property type="project" value="UniProtKB-KW"/>
</dbReference>
<sequence length="534" mass="58767">MAWFSDGDLRRLAGAKSYGRGVDYVGAVGIVDELPDGVAATVEGAEEYVVRLTRRGGLRGECSCPWGQDGNFCKHCVAVGLSLLAAEPAGPRRRAARTDLRAFLRTMPRDELIDLVLRLAEDDPALYRRLSLRAATHGEPDVKELRRLIGGLRGRGFLAYGRSFDFARKAGDVLDALDEVAARHPGPVVPLYRTAIQHLTSTLERADDSAGAIGDVLERVVASYAKACRAAPPDDPAELATWLIDFQVRGPGWPELPIAEFSGALGETGLSAYRRHLSGLAGDDWAVRHLREDYLRVIAKDTDALVALYAEELPQAYQYVRIAQALRDAGRPEEAIRRLRRGRNEADRPDPRIGRLLAELLTGQGDHGEAVDVWWELFTADPTGDRHRGLLDAAERAGTLTAVADRALAHLYENAARGPHLADVLLRVLLDTGDADAAWDATQRFPCGPGMRYTVAQIRARTHPAEALPVFADRVAAAIDRRDRRSYDEAARTLAEMRDLYRRAGEHFDAFLTGIREQHRRKSAFLAALARMGL</sequence>
<dbReference type="RefSeq" id="WP_122979767.1">
    <property type="nucleotide sequence ID" value="NZ_BOMX01000115.1"/>
</dbReference>
<proteinExistence type="predicted"/>
<dbReference type="Gene3D" id="1.25.40.10">
    <property type="entry name" value="Tetratricopeptide repeat domain"/>
    <property type="match status" value="1"/>
</dbReference>
<reference evidence="3 4" key="1">
    <citation type="submission" date="2019-06" db="EMBL/GenBank/DDBJ databases">
        <title>Sequencing the genomes of 1000 actinobacteria strains.</title>
        <authorList>
            <person name="Klenk H.-P."/>
        </authorList>
    </citation>
    <scope>NUCLEOTIDE SEQUENCE [LARGE SCALE GENOMIC DNA]</scope>
    <source>
        <strain evidence="3 4">DSM 43866</strain>
    </source>
</reference>
<dbReference type="EMBL" id="VIWY01000003">
    <property type="protein sequence ID" value="TWG21095.1"/>
    <property type="molecule type" value="Genomic_DNA"/>
</dbReference>
<dbReference type="PROSITE" id="PS50966">
    <property type="entry name" value="ZF_SWIM"/>
    <property type="match status" value="1"/>
</dbReference>
<dbReference type="Pfam" id="PF04434">
    <property type="entry name" value="SWIM"/>
    <property type="match status" value="1"/>
</dbReference>
<organism evidence="3 4">
    <name type="scientific">Actinoplanes teichomyceticus</name>
    <dbReference type="NCBI Taxonomy" id="1867"/>
    <lineage>
        <taxon>Bacteria</taxon>
        <taxon>Bacillati</taxon>
        <taxon>Actinomycetota</taxon>
        <taxon>Actinomycetes</taxon>
        <taxon>Micromonosporales</taxon>
        <taxon>Micromonosporaceae</taxon>
        <taxon>Actinoplanes</taxon>
    </lineage>
</organism>
<evidence type="ECO:0000259" key="2">
    <source>
        <dbReference type="PROSITE" id="PS50966"/>
    </source>
</evidence>
<evidence type="ECO:0000313" key="3">
    <source>
        <dbReference type="EMBL" id="TWG21095.1"/>
    </source>
</evidence>
<feature type="domain" description="SWIM-type" evidence="2">
    <location>
        <begin position="48"/>
        <end position="84"/>
    </location>
</feature>
<keyword evidence="4" id="KW-1185">Reference proteome</keyword>
<accession>A0A561WB76</accession>
<name>A0A561WB76_ACTTI</name>
<dbReference type="AlphaFoldDB" id="A0A561WB76"/>
<keyword evidence="1" id="KW-0863">Zinc-finger</keyword>
<dbReference type="InterPro" id="IPR011990">
    <property type="entry name" value="TPR-like_helical_dom_sf"/>
</dbReference>
<comment type="caution">
    <text evidence="3">The sequence shown here is derived from an EMBL/GenBank/DDBJ whole genome shotgun (WGS) entry which is preliminary data.</text>
</comment>
<keyword evidence="1" id="KW-0479">Metal-binding</keyword>
<dbReference type="Proteomes" id="UP000320239">
    <property type="component" value="Unassembled WGS sequence"/>
</dbReference>
<evidence type="ECO:0000256" key="1">
    <source>
        <dbReference type="PROSITE-ProRule" id="PRU00325"/>
    </source>
</evidence>
<protein>
    <submittedName>
        <fullName evidence="3">Putative Zn finger protein</fullName>
    </submittedName>
</protein>